<keyword evidence="1" id="KW-0812">Transmembrane</keyword>
<protein>
    <submittedName>
        <fullName evidence="2">Uncharacterized protein</fullName>
    </submittedName>
</protein>
<evidence type="ECO:0000256" key="1">
    <source>
        <dbReference type="SAM" id="Phobius"/>
    </source>
</evidence>
<dbReference type="AlphaFoldDB" id="A6NZQ4"/>
<evidence type="ECO:0000313" key="2">
    <source>
        <dbReference type="EMBL" id="EDM98407.1"/>
    </source>
</evidence>
<feature type="transmembrane region" description="Helical" evidence="1">
    <location>
        <begin position="152"/>
        <end position="173"/>
    </location>
</feature>
<keyword evidence="1" id="KW-0472">Membrane</keyword>
<name>A6NZQ4_9FIRM</name>
<reference evidence="2 3" key="2">
    <citation type="submission" date="2007-06" db="EMBL/GenBank/DDBJ databases">
        <title>Draft genome sequence of Pseudoflavonifractor capillosus ATCC 29799.</title>
        <authorList>
            <person name="Sudarsanam P."/>
            <person name="Ley R."/>
            <person name="Guruge J."/>
            <person name="Turnbaugh P.J."/>
            <person name="Mahowald M."/>
            <person name="Liep D."/>
            <person name="Gordon J."/>
        </authorList>
    </citation>
    <scope>NUCLEOTIDE SEQUENCE [LARGE SCALE GENOMIC DNA]</scope>
    <source>
        <strain evidence="2 3">ATCC 29799</strain>
    </source>
</reference>
<gene>
    <name evidence="2" type="ORF">BACCAP_03708</name>
</gene>
<reference evidence="2 3" key="1">
    <citation type="submission" date="2007-04" db="EMBL/GenBank/DDBJ databases">
        <authorList>
            <person name="Fulton L."/>
            <person name="Clifton S."/>
            <person name="Fulton B."/>
            <person name="Xu J."/>
            <person name="Minx P."/>
            <person name="Pepin K.H."/>
            <person name="Johnson M."/>
            <person name="Thiruvilangam P."/>
            <person name="Bhonagiri V."/>
            <person name="Nash W.E."/>
            <person name="Mardis E.R."/>
            <person name="Wilson R.K."/>
        </authorList>
    </citation>
    <scope>NUCLEOTIDE SEQUENCE [LARGE SCALE GENOMIC DNA]</scope>
    <source>
        <strain evidence="2 3">ATCC 29799</strain>
    </source>
</reference>
<dbReference type="InterPro" id="IPR045620">
    <property type="entry name" value="DUF6442"/>
</dbReference>
<dbReference type="Pfam" id="PF20040">
    <property type="entry name" value="DUF6442"/>
    <property type="match status" value="1"/>
</dbReference>
<evidence type="ECO:0000313" key="3">
    <source>
        <dbReference type="Proteomes" id="UP000003639"/>
    </source>
</evidence>
<feature type="transmembrane region" description="Helical" evidence="1">
    <location>
        <begin position="193"/>
        <end position="218"/>
    </location>
</feature>
<feature type="transmembrane region" description="Helical" evidence="1">
    <location>
        <begin position="87"/>
        <end position="110"/>
    </location>
</feature>
<organism evidence="2 3">
    <name type="scientific">Pseudoflavonifractor capillosus ATCC 29799</name>
    <dbReference type="NCBI Taxonomy" id="411467"/>
    <lineage>
        <taxon>Bacteria</taxon>
        <taxon>Bacillati</taxon>
        <taxon>Bacillota</taxon>
        <taxon>Clostridia</taxon>
        <taxon>Eubacteriales</taxon>
        <taxon>Oscillospiraceae</taxon>
        <taxon>Pseudoflavonifractor</taxon>
    </lineage>
</organism>
<proteinExistence type="predicted"/>
<sequence length="224" mass="24852">MSFMKKEDILLKAQREGMLGIDEGTKQMKNHGRLIGQVMFCFVFIVIALLAMITENKIDYGVRAMFLGYLAGETFIEWRFKKSKVSLLLSIAAGFMTVLSLIEVACSMFGVEPGTAMEDLFVGIILFLGVPVIFAGIQAFVVYKCKRHQSKWVLSCLLLITEILLLLAAFSVIRLPDTHFLGSGNGWYNFPDYVQLLLCGVPVLFLGMPIGSVVGTMARKKCST</sequence>
<comment type="caution">
    <text evidence="2">The sequence shown here is derived from an EMBL/GenBank/DDBJ whole genome shotgun (WGS) entry which is preliminary data.</text>
</comment>
<feature type="transmembrane region" description="Helical" evidence="1">
    <location>
        <begin position="34"/>
        <end position="54"/>
    </location>
</feature>
<dbReference type="EMBL" id="AAXG02000034">
    <property type="protein sequence ID" value="EDM98407.1"/>
    <property type="molecule type" value="Genomic_DNA"/>
</dbReference>
<feature type="transmembrane region" description="Helical" evidence="1">
    <location>
        <begin position="122"/>
        <end position="143"/>
    </location>
</feature>
<dbReference type="Proteomes" id="UP000003639">
    <property type="component" value="Unassembled WGS sequence"/>
</dbReference>
<keyword evidence="1" id="KW-1133">Transmembrane helix</keyword>
<accession>A6NZQ4</accession>
<dbReference type="STRING" id="411467.BACCAP_03708"/>
<keyword evidence="3" id="KW-1185">Reference proteome</keyword>